<feature type="domain" description="Alpha-N-acetylglucosaminidase tim-barrel" evidence="1">
    <location>
        <begin position="1"/>
        <end position="86"/>
    </location>
</feature>
<dbReference type="Pfam" id="PF12972">
    <property type="entry name" value="NAGLU_C"/>
    <property type="match status" value="1"/>
</dbReference>
<sequence>MFIVDLRQNVIRSADRGRELLGADYLYGGLWEFGGRTTLGGEAYDYGVRLPSLPAKQPALIGTAIFTEAMDHNPYLFDLFSEAAWHNQPIDLRSWTKSFADRRYGAADSHVEAAWQDLLQTVYSTQATYSSDAGENAAPIDSLFNAQPSLDARSAFNGNQKVAGYSFKALQNAFETLLEAPAAFDSSTAYRYDVVDVGHQVLANTARILLPKIKAAYVSKDRMTFERDTKLWYDLMTLQDELLGTEYFFRVGHWLENTKQWADTPEEEKKLNYDARSILTNWGDRSASQAGGLHDYANKDWAGLTNDYYRHRWEIYFKSLDAALISGMPPRKIDWYAAGEEWNRNSAAYDPLPVGNSRTVALKVKDFLNSSRADDLRVSLGNR</sequence>
<dbReference type="STRING" id="320497.A0U93_00225"/>
<name>A0A1U9KLG5_9PROT</name>
<protein>
    <recommendedName>
        <fullName evidence="5">Alpha-N-acetylglucosaminidase C-terminal domain-containing protein</fullName>
    </recommendedName>
</protein>
<feature type="domain" description="Alpha-N-acetylglucosaminidase C-terminal" evidence="2">
    <location>
        <begin position="95"/>
        <end position="364"/>
    </location>
</feature>
<dbReference type="PANTHER" id="PTHR12872:SF1">
    <property type="entry name" value="ALPHA-N-ACETYLGLUCOSAMINIDASE"/>
    <property type="match status" value="1"/>
</dbReference>
<organism evidence="3 4">
    <name type="scientific">Neoasaia chiangmaiensis</name>
    <dbReference type="NCBI Taxonomy" id="320497"/>
    <lineage>
        <taxon>Bacteria</taxon>
        <taxon>Pseudomonadati</taxon>
        <taxon>Pseudomonadota</taxon>
        <taxon>Alphaproteobacteria</taxon>
        <taxon>Acetobacterales</taxon>
        <taxon>Acetobacteraceae</taxon>
        <taxon>Neoasaia</taxon>
    </lineage>
</organism>
<dbReference type="Proteomes" id="UP000188604">
    <property type="component" value="Chromosome"/>
</dbReference>
<dbReference type="InterPro" id="IPR007781">
    <property type="entry name" value="NAGLU"/>
</dbReference>
<dbReference type="PANTHER" id="PTHR12872">
    <property type="entry name" value="ALPHA-N-ACETYLGLUCOSAMINIDASE"/>
    <property type="match status" value="1"/>
</dbReference>
<dbReference type="InterPro" id="IPR024732">
    <property type="entry name" value="NAGLU_C"/>
</dbReference>
<evidence type="ECO:0000259" key="2">
    <source>
        <dbReference type="Pfam" id="PF12972"/>
    </source>
</evidence>
<keyword evidence="4" id="KW-1185">Reference proteome</keyword>
<evidence type="ECO:0008006" key="5">
    <source>
        <dbReference type="Google" id="ProtNLM"/>
    </source>
</evidence>
<dbReference type="EMBL" id="CP014691">
    <property type="protein sequence ID" value="AQS86633.1"/>
    <property type="molecule type" value="Genomic_DNA"/>
</dbReference>
<dbReference type="Gene3D" id="1.20.120.670">
    <property type="entry name" value="N-acetyl-b-d-glucoasminidase"/>
    <property type="match status" value="1"/>
</dbReference>
<gene>
    <name evidence="3" type="ORF">A0U93_00225</name>
</gene>
<dbReference type="KEGG" id="nch:A0U93_00225"/>
<reference evidence="3 4" key="1">
    <citation type="submission" date="2016-03" db="EMBL/GenBank/DDBJ databases">
        <title>Acetic acid bacteria sequencing.</title>
        <authorList>
            <person name="Brandt J."/>
            <person name="Jakob F."/>
            <person name="Vogel R.F."/>
        </authorList>
    </citation>
    <scope>NUCLEOTIDE SEQUENCE [LARGE SCALE GENOMIC DNA]</scope>
    <source>
        <strain evidence="3 4">NBRC 101099</strain>
    </source>
</reference>
<proteinExistence type="predicted"/>
<accession>A0A1U9KLG5</accession>
<dbReference type="AlphaFoldDB" id="A0A1U9KLG5"/>
<evidence type="ECO:0000259" key="1">
    <source>
        <dbReference type="Pfam" id="PF05089"/>
    </source>
</evidence>
<dbReference type="Gene3D" id="3.20.20.80">
    <property type="entry name" value="Glycosidases"/>
    <property type="match status" value="1"/>
</dbReference>
<dbReference type="InterPro" id="IPR024733">
    <property type="entry name" value="NAGLU_tim-barrel"/>
</dbReference>
<evidence type="ECO:0000313" key="4">
    <source>
        <dbReference type="Proteomes" id="UP000188604"/>
    </source>
</evidence>
<dbReference type="Pfam" id="PF05089">
    <property type="entry name" value="NAGLU"/>
    <property type="match status" value="1"/>
</dbReference>
<evidence type="ECO:0000313" key="3">
    <source>
        <dbReference type="EMBL" id="AQS86633.1"/>
    </source>
</evidence>